<evidence type="ECO:0000256" key="3">
    <source>
        <dbReference type="SAM" id="Coils"/>
    </source>
</evidence>
<organism evidence="9 10">
    <name type="scientific">Qingshengfaniella alkalisoli</name>
    <dbReference type="NCBI Taxonomy" id="2599296"/>
    <lineage>
        <taxon>Bacteria</taxon>
        <taxon>Pseudomonadati</taxon>
        <taxon>Pseudomonadota</taxon>
        <taxon>Alphaproteobacteria</taxon>
        <taxon>Rhodobacterales</taxon>
        <taxon>Paracoccaceae</taxon>
        <taxon>Qingshengfaniella</taxon>
    </lineage>
</organism>
<feature type="domain" description="Multidrug resistance protein MdtA-like C-terminal permuted SH3" evidence="8">
    <location>
        <begin position="295"/>
        <end position="357"/>
    </location>
</feature>
<evidence type="ECO:0000259" key="5">
    <source>
        <dbReference type="Pfam" id="PF25876"/>
    </source>
</evidence>
<dbReference type="Pfam" id="PF25917">
    <property type="entry name" value="BSH_RND"/>
    <property type="match status" value="1"/>
</dbReference>
<dbReference type="NCBIfam" id="TIGR01730">
    <property type="entry name" value="RND_mfp"/>
    <property type="match status" value="1"/>
</dbReference>
<feature type="coiled-coil region" evidence="3">
    <location>
        <begin position="91"/>
        <end position="118"/>
    </location>
</feature>
<dbReference type="Pfam" id="PF25876">
    <property type="entry name" value="HH_MFP_RND"/>
    <property type="match status" value="1"/>
</dbReference>
<comment type="subcellular location">
    <subcellularLocation>
        <location evidence="1">Cell envelope</location>
    </subcellularLocation>
</comment>
<dbReference type="FunFam" id="2.40.420.20:FF:000001">
    <property type="entry name" value="Efflux RND transporter periplasmic adaptor subunit"/>
    <property type="match status" value="1"/>
</dbReference>
<feature type="signal peptide" evidence="4">
    <location>
        <begin position="1"/>
        <end position="24"/>
    </location>
</feature>
<keyword evidence="3" id="KW-0175">Coiled coil</keyword>
<feature type="domain" description="Multidrug resistance protein MdtA-like beta-barrel" evidence="7">
    <location>
        <begin position="204"/>
        <end position="290"/>
    </location>
</feature>
<evidence type="ECO:0000256" key="1">
    <source>
        <dbReference type="ARBA" id="ARBA00004196"/>
    </source>
</evidence>
<dbReference type="AlphaFoldDB" id="A0A5B8ISY9"/>
<keyword evidence="4" id="KW-0732">Signal</keyword>
<evidence type="ECO:0000313" key="9">
    <source>
        <dbReference type="EMBL" id="QDY68734.1"/>
    </source>
</evidence>
<dbReference type="InterPro" id="IPR058626">
    <property type="entry name" value="MdtA-like_b-barrel"/>
</dbReference>
<dbReference type="InterPro" id="IPR058627">
    <property type="entry name" value="MdtA-like_C"/>
</dbReference>
<reference evidence="9 10" key="1">
    <citation type="submission" date="2019-07" db="EMBL/GenBank/DDBJ databases">
        <title>Litoreibacter alkalisoli sp. nov., isolated from saline-alkaline soil.</title>
        <authorList>
            <person name="Wang S."/>
            <person name="Xu L."/>
            <person name="Xing Y.-T."/>
            <person name="Sun J.-Q."/>
        </authorList>
    </citation>
    <scope>NUCLEOTIDE SEQUENCE [LARGE SCALE GENOMIC DNA]</scope>
    <source>
        <strain evidence="9 10">LN3S51</strain>
    </source>
</reference>
<keyword evidence="10" id="KW-1185">Reference proteome</keyword>
<dbReference type="Pfam" id="PF25967">
    <property type="entry name" value="RND-MFP_C"/>
    <property type="match status" value="1"/>
</dbReference>
<proteinExistence type="inferred from homology"/>
<gene>
    <name evidence="9" type="ORF">FPZ52_03230</name>
</gene>
<dbReference type="GO" id="GO:0005886">
    <property type="term" value="C:plasma membrane"/>
    <property type="evidence" value="ECO:0007669"/>
    <property type="project" value="UniProtKB-SubCell"/>
</dbReference>
<dbReference type="InterPro" id="IPR006143">
    <property type="entry name" value="RND_pump_MFP"/>
</dbReference>
<dbReference type="Gene3D" id="1.10.287.470">
    <property type="entry name" value="Helix hairpin bin"/>
    <property type="match status" value="1"/>
</dbReference>
<dbReference type="Pfam" id="PF25944">
    <property type="entry name" value="Beta-barrel_RND"/>
    <property type="match status" value="1"/>
</dbReference>
<evidence type="ECO:0000259" key="7">
    <source>
        <dbReference type="Pfam" id="PF25944"/>
    </source>
</evidence>
<feature type="domain" description="Multidrug resistance protein MdtA-like alpha-helical hairpin" evidence="5">
    <location>
        <begin position="97"/>
        <end position="167"/>
    </location>
</feature>
<comment type="similarity">
    <text evidence="2">Belongs to the membrane fusion protein (MFP) (TC 8.A.1) family.</text>
</comment>
<protein>
    <submittedName>
        <fullName evidence="9">Efflux RND transporter periplasmic adaptor subunit</fullName>
    </submittedName>
</protein>
<dbReference type="PANTHER" id="PTHR30158">
    <property type="entry name" value="ACRA/E-RELATED COMPONENT OF DRUG EFFLUX TRANSPORTER"/>
    <property type="match status" value="1"/>
</dbReference>
<dbReference type="RefSeq" id="WP_146363653.1">
    <property type="nucleotide sequence ID" value="NZ_CP042261.1"/>
</dbReference>
<dbReference type="PROSITE" id="PS51257">
    <property type="entry name" value="PROKAR_LIPOPROTEIN"/>
    <property type="match status" value="1"/>
</dbReference>
<dbReference type="SUPFAM" id="SSF111369">
    <property type="entry name" value="HlyD-like secretion proteins"/>
    <property type="match status" value="1"/>
</dbReference>
<dbReference type="GO" id="GO:0022857">
    <property type="term" value="F:transmembrane transporter activity"/>
    <property type="evidence" value="ECO:0007669"/>
    <property type="project" value="InterPro"/>
</dbReference>
<evidence type="ECO:0000256" key="4">
    <source>
        <dbReference type="SAM" id="SignalP"/>
    </source>
</evidence>
<feature type="chain" id="PRO_5023031241" evidence="4">
    <location>
        <begin position="25"/>
        <end position="381"/>
    </location>
</feature>
<sequence length="381" mass="40621">MTLNTAKLTLAATIVGISCGVAIAQDAPPPTPVTVVTLQAEDTTLTTTLPGRVVASAVAEVRPQVNGIIQERLFDEGADVEFGDPLYKIDDATYEAELAQAEASVAQAQANLDATTKEAERFATLLDRNVTSAQSYDDAIAARDAASAGLQLAQAQLQTARINLDRTTIRAQLTGSLGRSLTTQGALVTAGQAEPLATIRQLDPVYVDVTQSAADIIRWRRGHTDQELGDADRTVELILADGAPYEQTGQLTAAEPHVDELTGVVVLRLEFDNPDRLLLPGMYVQVEMPQGVVENVILAPQEGITRDRRGQPTALVVNDENVVEQRMLTVLRDSGNHWIVTEGLEDGDRLIVAGFQKIAVGATVAPQERGAETTDASAAQN</sequence>
<dbReference type="Gene3D" id="2.40.420.20">
    <property type="match status" value="1"/>
</dbReference>
<dbReference type="InterPro" id="IPR058625">
    <property type="entry name" value="MdtA-like_BSH"/>
</dbReference>
<dbReference type="GO" id="GO:0046677">
    <property type="term" value="P:response to antibiotic"/>
    <property type="evidence" value="ECO:0007669"/>
    <property type="project" value="TreeGrafter"/>
</dbReference>
<dbReference type="OrthoDB" id="9816569at2"/>
<dbReference type="PANTHER" id="PTHR30158:SF3">
    <property type="entry name" value="MULTIDRUG EFFLUX PUMP SUBUNIT ACRA-RELATED"/>
    <property type="match status" value="1"/>
</dbReference>
<dbReference type="InterPro" id="IPR058624">
    <property type="entry name" value="MdtA-like_HH"/>
</dbReference>
<name>A0A5B8ISY9_9RHOB</name>
<evidence type="ECO:0000259" key="8">
    <source>
        <dbReference type="Pfam" id="PF25967"/>
    </source>
</evidence>
<accession>A0A5B8ISY9</accession>
<dbReference type="Gene3D" id="2.40.50.100">
    <property type="match status" value="1"/>
</dbReference>
<dbReference type="Gene3D" id="2.40.30.170">
    <property type="match status" value="1"/>
</dbReference>
<dbReference type="KEGG" id="lit:FPZ52_03230"/>
<evidence type="ECO:0000313" key="10">
    <source>
        <dbReference type="Proteomes" id="UP000318483"/>
    </source>
</evidence>
<evidence type="ECO:0000259" key="6">
    <source>
        <dbReference type="Pfam" id="PF25917"/>
    </source>
</evidence>
<dbReference type="Proteomes" id="UP000318483">
    <property type="component" value="Chromosome"/>
</dbReference>
<dbReference type="EMBL" id="CP042261">
    <property type="protein sequence ID" value="QDY68734.1"/>
    <property type="molecule type" value="Genomic_DNA"/>
</dbReference>
<evidence type="ECO:0000256" key="2">
    <source>
        <dbReference type="ARBA" id="ARBA00009477"/>
    </source>
</evidence>
<feature type="domain" description="Multidrug resistance protein MdtA-like barrel-sandwich hybrid" evidence="6">
    <location>
        <begin position="58"/>
        <end position="199"/>
    </location>
</feature>